<feature type="signal peptide" evidence="1">
    <location>
        <begin position="1"/>
        <end position="27"/>
    </location>
</feature>
<dbReference type="EMBL" id="CAJVPP010008486">
    <property type="protein sequence ID" value="CAG8697255.1"/>
    <property type="molecule type" value="Genomic_DNA"/>
</dbReference>
<protein>
    <submittedName>
        <fullName evidence="2">11081_t:CDS:1</fullName>
    </submittedName>
</protein>
<evidence type="ECO:0000313" key="2">
    <source>
        <dbReference type="EMBL" id="CAG8697255.1"/>
    </source>
</evidence>
<evidence type="ECO:0000313" key="3">
    <source>
        <dbReference type="Proteomes" id="UP000789375"/>
    </source>
</evidence>
<feature type="chain" id="PRO_5040263336" evidence="1">
    <location>
        <begin position="28"/>
        <end position="183"/>
    </location>
</feature>
<keyword evidence="1" id="KW-0732">Signal</keyword>
<evidence type="ECO:0000256" key="1">
    <source>
        <dbReference type="SAM" id="SignalP"/>
    </source>
</evidence>
<dbReference type="Proteomes" id="UP000789375">
    <property type="component" value="Unassembled WGS sequence"/>
</dbReference>
<sequence>MQRLTFSILTIILCLMGITPFVPGTEAFEILIMPLFGNNFDVCSVWMEDSNDNFITYIPQGLNHDDYIKFYCGGHMPQYGDSGVIPKNDVITLQTLDSTTTYRIYFRIKQDTPYFYYIDKYYTSDACLVFLGYDSNSWDVEELGYEECKFLRDGRPNPSADKSVSKSAVTVNTVAVKSVGKND</sequence>
<proteinExistence type="predicted"/>
<accession>A0A9N9HMY2</accession>
<reference evidence="2" key="1">
    <citation type="submission" date="2021-06" db="EMBL/GenBank/DDBJ databases">
        <authorList>
            <person name="Kallberg Y."/>
            <person name="Tangrot J."/>
            <person name="Rosling A."/>
        </authorList>
    </citation>
    <scope>NUCLEOTIDE SEQUENCE</scope>
    <source>
        <strain evidence="2">87-6 pot B 2015</strain>
    </source>
</reference>
<name>A0A9N9HMY2_FUNMO</name>
<keyword evidence="3" id="KW-1185">Reference proteome</keyword>
<dbReference type="AlphaFoldDB" id="A0A9N9HMY2"/>
<gene>
    <name evidence="2" type="ORF">FMOSSE_LOCUS13642</name>
</gene>
<organism evidence="2 3">
    <name type="scientific">Funneliformis mosseae</name>
    <name type="common">Endomycorrhizal fungus</name>
    <name type="synonym">Glomus mosseae</name>
    <dbReference type="NCBI Taxonomy" id="27381"/>
    <lineage>
        <taxon>Eukaryota</taxon>
        <taxon>Fungi</taxon>
        <taxon>Fungi incertae sedis</taxon>
        <taxon>Mucoromycota</taxon>
        <taxon>Glomeromycotina</taxon>
        <taxon>Glomeromycetes</taxon>
        <taxon>Glomerales</taxon>
        <taxon>Glomeraceae</taxon>
        <taxon>Funneliformis</taxon>
    </lineage>
</organism>
<comment type="caution">
    <text evidence="2">The sequence shown here is derived from an EMBL/GenBank/DDBJ whole genome shotgun (WGS) entry which is preliminary data.</text>
</comment>